<reference evidence="3" key="1">
    <citation type="journal article" date="2014" name="Proc. Natl. Acad. Sci. U.S.A.">
        <title>Extensive sampling of basidiomycete genomes demonstrates inadequacy of the white-rot/brown-rot paradigm for wood decay fungi.</title>
        <authorList>
            <person name="Riley R."/>
            <person name="Salamov A.A."/>
            <person name="Brown D.W."/>
            <person name="Nagy L.G."/>
            <person name="Floudas D."/>
            <person name="Held B.W."/>
            <person name="Levasseur A."/>
            <person name="Lombard V."/>
            <person name="Morin E."/>
            <person name="Otillar R."/>
            <person name="Lindquist E.A."/>
            <person name="Sun H."/>
            <person name="LaButti K.M."/>
            <person name="Schmutz J."/>
            <person name="Jabbour D."/>
            <person name="Luo H."/>
            <person name="Baker S.E."/>
            <person name="Pisabarro A.G."/>
            <person name="Walton J.D."/>
            <person name="Blanchette R.A."/>
            <person name="Henrissat B."/>
            <person name="Martin F."/>
            <person name="Cullen D."/>
            <person name="Hibbett D.S."/>
            <person name="Grigoriev I.V."/>
        </authorList>
    </citation>
    <scope>NUCLEOTIDE SEQUENCE [LARGE SCALE GENOMIC DNA]</scope>
    <source>
        <strain evidence="3">FD-172 SS1</strain>
    </source>
</reference>
<dbReference type="EMBL" id="KL198038">
    <property type="protein sequence ID" value="KDQ14405.1"/>
    <property type="molecule type" value="Genomic_DNA"/>
</dbReference>
<dbReference type="Proteomes" id="UP000027195">
    <property type="component" value="Unassembled WGS sequence"/>
</dbReference>
<feature type="transmembrane region" description="Helical" evidence="1">
    <location>
        <begin position="268"/>
        <end position="296"/>
    </location>
</feature>
<gene>
    <name evidence="2" type="ORF">BOTBODRAFT_44755</name>
</gene>
<keyword evidence="1" id="KW-0472">Membrane</keyword>
<name>A0A067MI78_BOTB1</name>
<dbReference type="HOGENOM" id="CLU_897112_0_0_1"/>
<proteinExistence type="predicted"/>
<keyword evidence="1" id="KW-1133">Transmembrane helix</keyword>
<dbReference type="AlphaFoldDB" id="A0A067MI78"/>
<accession>A0A067MI78</accession>
<keyword evidence="1" id="KW-0812">Transmembrane</keyword>
<evidence type="ECO:0000313" key="3">
    <source>
        <dbReference type="Proteomes" id="UP000027195"/>
    </source>
</evidence>
<dbReference type="InParanoid" id="A0A067MI78"/>
<protein>
    <submittedName>
        <fullName evidence="2">Uncharacterized protein</fullName>
    </submittedName>
</protein>
<keyword evidence="3" id="KW-1185">Reference proteome</keyword>
<sequence>MSKLEDLKLRTVASLQRMRDPKYISHRMKSVFAPKPNETQLQIARPRPTHQPISIMKNRKPSYISEDAMSLCEIITADEKAIGSTTLRLRDLSISFAYPTEGRRHNAYDAACKVSGERLLRELGYPPIIFIHKYPELFGQQSSCSLKSLDITAAAIPATLEDEEPWWFEDGKPYDFFAPRPITSPIPRVSDSQRRGVVKPHVDARMKQQAELQPPEYYFPFDFSCFMPCPQIWRSLPLPPSQSTIVPCPSANIHTYINIASGPPKRFVFLYLLWYIRAWITLLIMALALYIASFSFTYRHTSRQLRYYVV</sequence>
<organism evidence="2 3">
    <name type="scientific">Botryobasidium botryosum (strain FD-172 SS1)</name>
    <dbReference type="NCBI Taxonomy" id="930990"/>
    <lineage>
        <taxon>Eukaryota</taxon>
        <taxon>Fungi</taxon>
        <taxon>Dikarya</taxon>
        <taxon>Basidiomycota</taxon>
        <taxon>Agaricomycotina</taxon>
        <taxon>Agaricomycetes</taxon>
        <taxon>Cantharellales</taxon>
        <taxon>Botryobasidiaceae</taxon>
        <taxon>Botryobasidium</taxon>
    </lineage>
</organism>
<evidence type="ECO:0000313" key="2">
    <source>
        <dbReference type="EMBL" id="KDQ14405.1"/>
    </source>
</evidence>
<evidence type="ECO:0000256" key="1">
    <source>
        <dbReference type="SAM" id="Phobius"/>
    </source>
</evidence>